<evidence type="ECO:0000256" key="2">
    <source>
        <dbReference type="SAM" id="MobiDB-lite"/>
    </source>
</evidence>
<gene>
    <name evidence="5" type="ORF">AWRI4620_LOCUS5844</name>
</gene>
<name>A0A9N8PU37_9PEZI</name>
<dbReference type="OrthoDB" id="5946976at2759"/>
<dbReference type="InterPro" id="IPR050491">
    <property type="entry name" value="AmpC-like"/>
</dbReference>
<dbReference type="InterPro" id="IPR021860">
    <property type="entry name" value="Peptidase_S12_Pab87-rel_C"/>
</dbReference>
<comment type="similarity">
    <text evidence="1">Belongs to the peptidase S12 family.</text>
</comment>
<dbReference type="PANTHER" id="PTHR46825">
    <property type="entry name" value="D-ALANYL-D-ALANINE-CARBOXYPEPTIDASE/ENDOPEPTIDASE AMPH"/>
    <property type="match status" value="1"/>
</dbReference>
<organism evidence="5 6">
    <name type="scientific">Aureobasidium uvarum</name>
    <dbReference type="NCBI Taxonomy" id="2773716"/>
    <lineage>
        <taxon>Eukaryota</taxon>
        <taxon>Fungi</taxon>
        <taxon>Dikarya</taxon>
        <taxon>Ascomycota</taxon>
        <taxon>Pezizomycotina</taxon>
        <taxon>Dothideomycetes</taxon>
        <taxon>Dothideomycetidae</taxon>
        <taxon>Dothideales</taxon>
        <taxon>Saccotheciaceae</taxon>
        <taxon>Aureobasidium</taxon>
    </lineage>
</organism>
<comment type="caution">
    <text evidence="5">The sequence shown here is derived from an EMBL/GenBank/DDBJ whole genome shotgun (WGS) entry which is preliminary data.</text>
</comment>
<feature type="region of interest" description="Disordered" evidence="2">
    <location>
        <begin position="110"/>
        <end position="130"/>
    </location>
</feature>
<dbReference type="InterPro" id="IPR012338">
    <property type="entry name" value="Beta-lactam/transpept-like"/>
</dbReference>
<protein>
    <recommendedName>
        <fullName evidence="7">Beta-lactamase/transpeptidase-like protein</fullName>
    </recommendedName>
</protein>
<dbReference type="SUPFAM" id="SSF56601">
    <property type="entry name" value="beta-lactamase/transpeptidase-like"/>
    <property type="match status" value="1"/>
</dbReference>
<dbReference type="EMBL" id="CAINUL010000013">
    <property type="protein sequence ID" value="CAD0111589.1"/>
    <property type="molecule type" value="Genomic_DNA"/>
</dbReference>
<dbReference type="Gene3D" id="3.40.710.10">
    <property type="entry name" value="DD-peptidase/beta-lactamase superfamily"/>
    <property type="match status" value="1"/>
</dbReference>
<reference evidence="5" key="1">
    <citation type="submission" date="2020-06" db="EMBL/GenBank/DDBJ databases">
        <authorList>
            <person name="Onetto C."/>
        </authorList>
    </citation>
    <scope>NUCLEOTIDE SEQUENCE</scope>
</reference>
<feature type="domain" description="Beta-lactamase-related" evidence="3">
    <location>
        <begin position="5"/>
        <end position="178"/>
    </location>
</feature>
<dbReference type="PANTHER" id="PTHR46825:SF9">
    <property type="entry name" value="BETA-LACTAMASE-RELATED DOMAIN-CONTAINING PROTEIN"/>
    <property type="match status" value="1"/>
</dbReference>
<sequence>MYAAATHLIETLTRNSFSVFLHDKLLKKLDMTSTFLQPSEVFASNLQDYFSTPYSYKDGSYHETCHQETPEAQGAGSIQTSVNDFAKFIRAMINQSGPITKSIYEALTTPRIAKDQRPSRSPSGSKHPPPSYALGWDVKYHRGAQIISHDGVINGYGSRMFFLPDHKTGAVILGNSDGAFDLSWIIQSYLVDEMLQVPKEQRFDVASSRLKRFKAQETRRAKNLKRNADRRDQARGSLKLPIEAYLGDYHNDGYRTIVVQEKAGSLFINGSDRSMPFTMLLEHVNADSIFRGYLADDTGEDVVPVQFRFSPEGRVSAMGMVLEPSLGDDHFIWFDRLHETSRNREWYKA</sequence>
<evidence type="ECO:0000313" key="6">
    <source>
        <dbReference type="Proteomes" id="UP000745764"/>
    </source>
</evidence>
<dbReference type="Pfam" id="PF11954">
    <property type="entry name" value="DUF3471"/>
    <property type="match status" value="1"/>
</dbReference>
<evidence type="ECO:0000259" key="4">
    <source>
        <dbReference type="Pfam" id="PF11954"/>
    </source>
</evidence>
<evidence type="ECO:0000256" key="1">
    <source>
        <dbReference type="ARBA" id="ARBA00038215"/>
    </source>
</evidence>
<accession>A0A9N8PU37</accession>
<proteinExistence type="inferred from homology"/>
<evidence type="ECO:0000313" key="5">
    <source>
        <dbReference type="EMBL" id="CAD0111589.1"/>
    </source>
</evidence>
<dbReference type="InterPro" id="IPR001466">
    <property type="entry name" value="Beta-lactam-related"/>
</dbReference>
<dbReference type="AlphaFoldDB" id="A0A9N8PU37"/>
<keyword evidence="6" id="KW-1185">Reference proteome</keyword>
<feature type="domain" description="Peptidase S12 Pab87-related C-terminal" evidence="4">
    <location>
        <begin position="239"/>
        <end position="335"/>
    </location>
</feature>
<dbReference type="Pfam" id="PF00144">
    <property type="entry name" value="Beta-lactamase"/>
    <property type="match status" value="1"/>
</dbReference>
<evidence type="ECO:0000259" key="3">
    <source>
        <dbReference type="Pfam" id="PF00144"/>
    </source>
</evidence>
<dbReference type="Gene3D" id="2.40.128.600">
    <property type="match status" value="1"/>
</dbReference>
<dbReference type="Proteomes" id="UP000745764">
    <property type="component" value="Unassembled WGS sequence"/>
</dbReference>
<evidence type="ECO:0008006" key="7">
    <source>
        <dbReference type="Google" id="ProtNLM"/>
    </source>
</evidence>